<feature type="transmembrane region" description="Helical" evidence="10">
    <location>
        <begin position="438"/>
        <end position="458"/>
    </location>
</feature>
<feature type="transmembrane region" description="Helical" evidence="10">
    <location>
        <begin position="405"/>
        <end position="426"/>
    </location>
</feature>
<evidence type="ECO:0000256" key="10">
    <source>
        <dbReference type="SAM" id="Phobius"/>
    </source>
</evidence>
<feature type="transmembrane region" description="Helical" evidence="10">
    <location>
        <begin position="532"/>
        <end position="552"/>
    </location>
</feature>
<dbReference type="PANTHER" id="PTHR13205:SF15">
    <property type="entry name" value="DOLICHOL KINASE"/>
    <property type="match status" value="1"/>
</dbReference>
<evidence type="ECO:0000256" key="1">
    <source>
        <dbReference type="ARBA" id="ARBA00004477"/>
    </source>
</evidence>
<protein>
    <recommendedName>
        <fullName evidence="3">dolichol kinase</fullName>
        <ecNumber evidence="3">2.7.1.108</ecNumber>
    </recommendedName>
</protein>
<organism evidence="12 14">
    <name type="scientific">Cucumis melo var. makuwa</name>
    <name type="common">Oriental melon</name>
    <dbReference type="NCBI Taxonomy" id="1194695"/>
    <lineage>
        <taxon>Eukaryota</taxon>
        <taxon>Viridiplantae</taxon>
        <taxon>Streptophyta</taxon>
        <taxon>Embryophyta</taxon>
        <taxon>Tracheophyta</taxon>
        <taxon>Spermatophyta</taxon>
        <taxon>Magnoliopsida</taxon>
        <taxon>eudicotyledons</taxon>
        <taxon>Gunneridae</taxon>
        <taxon>Pentapetalae</taxon>
        <taxon>rosids</taxon>
        <taxon>fabids</taxon>
        <taxon>Cucurbitales</taxon>
        <taxon>Cucurbitaceae</taxon>
        <taxon>Benincaseae</taxon>
        <taxon>Cucumis</taxon>
    </lineage>
</organism>
<evidence type="ECO:0000313" key="13">
    <source>
        <dbReference type="Proteomes" id="UP000321393"/>
    </source>
</evidence>
<evidence type="ECO:0000313" key="14">
    <source>
        <dbReference type="Proteomes" id="UP000321947"/>
    </source>
</evidence>
<keyword evidence="8 10" id="KW-1133">Transmembrane helix</keyword>
<evidence type="ECO:0000256" key="3">
    <source>
        <dbReference type="ARBA" id="ARBA00012132"/>
    </source>
</evidence>
<dbReference type="EC" id="2.7.1.108" evidence="3"/>
<feature type="transmembrane region" description="Helical" evidence="10">
    <location>
        <begin position="573"/>
        <end position="597"/>
    </location>
</feature>
<evidence type="ECO:0000256" key="6">
    <source>
        <dbReference type="ARBA" id="ARBA00022777"/>
    </source>
</evidence>
<dbReference type="OrthoDB" id="377083at2759"/>
<dbReference type="Proteomes" id="UP000321393">
    <property type="component" value="Unassembled WGS sequence"/>
</dbReference>
<proteinExistence type="inferred from homology"/>
<gene>
    <name evidence="12" type="ORF">E5676_scaffold609G00430</name>
    <name evidence="11" type="ORF">E6C27_scaffold60G002770</name>
</gene>
<dbReference type="GO" id="GO:0004168">
    <property type="term" value="F:dolichol kinase activity"/>
    <property type="evidence" value="ECO:0007669"/>
    <property type="project" value="UniProtKB-EC"/>
</dbReference>
<comment type="similarity">
    <text evidence="2">Belongs to the polyprenol kinase family.</text>
</comment>
<evidence type="ECO:0000313" key="11">
    <source>
        <dbReference type="EMBL" id="KAA0051848.1"/>
    </source>
</evidence>
<evidence type="ECO:0000256" key="5">
    <source>
        <dbReference type="ARBA" id="ARBA00022692"/>
    </source>
</evidence>
<dbReference type="GO" id="GO:0043048">
    <property type="term" value="P:dolichyl monophosphate biosynthetic process"/>
    <property type="evidence" value="ECO:0007669"/>
    <property type="project" value="TreeGrafter"/>
</dbReference>
<keyword evidence="7" id="KW-0256">Endoplasmic reticulum</keyword>
<feature type="transmembrane region" description="Helical" evidence="10">
    <location>
        <begin position="135"/>
        <end position="153"/>
    </location>
</feature>
<keyword evidence="9 10" id="KW-0472">Membrane</keyword>
<dbReference type="InterPro" id="IPR032974">
    <property type="entry name" value="Polypren_kinase"/>
</dbReference>
<dbReference type="Proteomes" id="UP000321947">
    <property type="component" value="Unassembled WGS sequence"/>
</dbReference>
<evidence type="ECO:0000256" key="9">
    <source>
        <dbReference type="ARBA" id="ARBA00023136"/>
    </source>
</evidence>
<reference evidence="13 14" key="1">
    <citation type="submission" date="2019-08" db="EMBL/GenBank/DDBJ databases">
        <title>Draft genome sequences of two oriental melons (Cucumis melo L. var makuwa).</title>
        <authorList>
            <person name="Kwon S.-Y."/>
        </authorList>
    </citation>
    <scope>NUCLEOTIDE SEQUENCE [LARGE SCALE GENOMIC DNA]</scope>
    <source>
        <strain evidence="14">cv. Chang Bougi</strain>
        <strain evidence="13">cv. SW 3</strain>
        <tissue evidence="12">Leaf</tissue>
    </source>
</reference>
<feature type="transmembrane region" description="Helical" evidence="10">
    <location>
        <begin position="464"/>
        <end position="485"/>
    </location>
</feature>
<keyword evidence="4" id="KW-0808">Transferase</keyword>
<name>A0A5D3DCU6_CUCMM</name>
<evidence type="ECO:0000256" key="4">
    <source>
        <dbReference type="ARBA" id="ARBA00022679"/>
    </source>
</evidence>
<dbReference type="GO" id="GO:0005789">
    <property type="term" value="C:endoplasmic reticulum membrane"/>
    <property type="evidence" value="ECO:0007669"/>
    <property type="project" value="UniProtKB-SubCell"/>
</dbReference>
<dbReference type="PANTHER" id="PTHR13205">
    <property type="entry name" value="TRANSMEMBRANE PROTEIN 15-RELATED"/>
    <property type="match status" value="1"/>
</dbReference>
<feature type="transmembrane region" description="Helical" evidence="10">
    <location>
        <begin position="322"/>
        <end position="343"/>
    </location>
</feature>
<feature type="transmembrane region" description="Helical" evidence="10">
    <location>
        <begin position="617"/>
        <end position="635"/>
    </location>
</feature>
<feature type="transmembrane region" description="Helical" evidence="10">
    <location>
        <begin position="506"/>
        <end position="526"/>
    </location>
</feature>
<keyword evidence="6 12" id="KW-0418">Kinase</keyword>
<evidence type="ECO:0000256" key="8">
    <source>
        <dbReference type="ARBA" id="ARBA00022989"/>
    </source>
</evidence>
<feature type="transmembrane region" description="Helical" evidence="10">
    <location>
        <begin position="364"/>
        <end position="385"/>
    </location>
</feature>
<comment type="caution">
    <text evidence="12">The sequence shown here is derived from an EMBL/GenBank/DDBJ whole genome shotgun (WGS) entry which is preliminary data.</text>
</comment>
<feature type="transmembrane region" description="Helical" evidence="10">
    <location>
        <begin position="218"/>
        <end position="236"/>
    </location>
</feature>
<evidence type="ECO:0000256" key="7">
    <source>
        <dbReference type="ARBA" id="ARBA00022824"/>
    </source>
</evidence>
<evidence type="ECO:0000313" key="12">
    <source>
        <dbReference type="EMBL" id="TYK21396.1"/>
    </source>
</evidence>
<comment type="subcellular location">
    <subcellularLocation>
        <location evidence="1">Endoplasmic reticulum membrane</location>
        <topology evidence="1">Multi-pass membrane protein</topology>
    </subcellularLocation>
</comment>
<dbReference type="EMBL" id="SSTE01011134">
    <property type="protein sequence ID" value="KAA0051848.1"/>
    <property type="molecule type" value="Genomic_DNA"/>
</dbReference>
<dbReference type="STRING" id="1194695.A0A5D3DCU6"/>
<sequence length="636" mass="71061">MLWCINPPNSSPKFLHSGFLFFELPPPWSHQLHESQSLSNKDIQVAAFEDHWPFCCHPIIEFYCHPPATMAFSMSPLLNGERAVVLFFITSLLVSLPFSLLYYGLALSLLTLAALCIEIQAESSNSLHQFKTRPGASSGILLGAITLPGVMLAKMIQLTRAFSSNHIALEEIETWTMQFWSTSTCCLSVLTLLKNSMHESDVVSLACPQRLWRLRLDLGCKILYGVVCYSSLATIYPNVVHVALMLSWIVCHGLVASKLIQHLLCTFPACASIGEALLVTSGLVLYFGDMLGCTIAKVLGAFSSSDLVSFQYTMNRSEISPIVQGLLLGLLLCSVIFKHLHIWECILNTENSEAKKYFEIRRSMIFFALLGFILIVVVPSWMMFVHEFDAHPYLWVISFTFSEPLKRISLCVYWLSLICASILRFYNISRNSKIERILLRKYYHLMAVLMFLPALIFQPRFLNLAFGAALAVFLALEIIRVWRIWPLGQPVHQFMNAFTDHRDSELLIVSHFSLLLGCALPIWMSSGYNDRPLAPFAGILSLGIGDTMASVVGHKYGVLRWSKTGKKTIEGTAAGITSVLAACSILLPLIASTGYILTERWLSLLLAVTISGLLEAYTAQLDNAFIPLVFFSLLCL</sequence>
<dbReference type="EMBL" id="SSTD01005662">
    <property type="protein sequence ID" value="TYK21396.1"/>
    <property type="molecule type" value="Genomic_DNA"/>
</dbReference>
<accession>A0A5D3DCU6</accession>
<dbReference type="AlphaFoldDB" id="A0A5D3DCU6"/>
<feature type="transmembrane region" description="Helical" evidence="10">
    <location>
        <begin position="83"/>
        <end position="105"/>
    </location>
</feature>
<evidence type="ECO:0000256" key="2">
    <source>
        <dbReference type="ARBA" id="ARBA00010794"/>
    </source>
</evidence>
<keyword evidence="5 10" id="KW-0812">Transmembrane</keyword>
<feature type="transmembrane region" description="Helical" evidence="10">
    <location>
        <begin position="276"/>
        <end position="302"/>
    </location>
</feature>